<dbReference type="AlphaFoldDB" id="A0AAW9K9K7"/>
<comment type="caution">
    <text evidence="1">The sequence shown here is derived from an EMBL/GenBank/DDBJ whole genome shotgun (WGS) entry which is preliminary data.</text>
</comment>
<name>A0AAW9K9K7_CARML</name>
<proteinExistence type="predicted"/>
<organism evidence="1 2">
    <name type="scientific">Carnobacterium maltaromaticum</name>
    <name type="common">Carnobacterium piscicola</name>
    <dbReference type="NCBI Taxonomy" id="2751"/>
    <lineage>
        <taxon>Bacteria</taxon>
        <taxon>Bacillati</taxon>
        <taxon>Bacillota</taxon>
        <taxon>Bacilli</taxon>
        <taxon>Lactobacillales</taxon>
        <taxon>Carnobacteriaceae</taxon>
        <taxon>Carnobacterium</taxon>
    </lineage>
</organism>
<dbReference type="Proteomes" id="UP001290462">
    <property type="component" value="Unassembled WGS sequence"/>
</dbReference>
<reference evidence="1" key="1">
    <citation type="submission" date="2023-08" db="EMBL/GenBank/DDBJ databases">
        <title>Genomic characterization of piscicolin 126 produced by Carnobacterium maltaromaticum CM22 strain isolated from salmon (Salmo salar).</title>
        <authorList>
            <person name="Gonzalez-Gragera E."/>
            <person name="Garcia-Lopez J.D."/>
            <person name="Teso-Perez C."/>
            <person name="Gimenez-Hernandez I."/>
            <person name="Peralta-Sanchez J.M."/>
            <person name="Valdivia E."/>
            <person name="Montalban-Lopez M."/>
            <person name="Martin-Platero A.M."/>
            <person name="Banos A."/>
            <person name="Martinez-Bueno M."/>
        </authorList>
    </citation>
    <scope>NUCLEOTIDE SEQUENCE</scope>
    <source>
        <strain evidence="1">CM22</strain>
    </source>
</reference>
<sequence length="139" mass="16183">MSEPIFLVRTYTLTKSTVLKAKKSRVDSSLCQFFYELFSFCEQSIMSPCCEFLVVDCFQFLSIGRENFFQLLVLGDWGTPKKLLTTNFFLKLVVDKNWSHASMLLCSQKEKMTVCNSLFLFLYVSVFPEGMKIDHTIFF</sequence>
<accession>A0AAW9K9K7</accession>
<evidence type="ECO:0000313" key="1">
    <source>
        <dbReference type="EMBL" id="MDZ5760829.1"/>
    </source>
</evidence>
<evidence type="ECO:0000313" key="2">
    <source>
        <dbReference type="Proteomes" id="UP001290462"/>
    </source>
</evidence>
<protein>
    <submittedName>
        <fullName evidence="1">Uncharacterized protein</fullName>
    </submittedName>
</protein>
<dbReference type="EMBL" id="JAVBVO010000045">
    <property type="protein sequence ID" value="MDZ5760829.1"/>
    <property type="molecule type" value="Genomic_DNA"/>
</dbReference>
<gene>
    <name evidence="1" type="ORF">RAK27_19475</name>
</gene>